<comment type="similarity">
    <text evidence="1">Belongs to the flavin monoamine oxidase family.</text>
</comment>
<evidence type="ECO:0000256" key="3">
    <source>
        <dbReference type="ARBA" id="ARBA00023002"/>
    </source>
</evidence>
<dbReference type="Gene3D" id="1.10.10.10">
    <property type="entry name" value="Winged helix-like DNA-binding domain superfamily/Winged helix DNA-binding domain"/>
    <property type="match status" value="1"/>
</dbReference>
<keyword evidence="10" id="KW-1185">Reference proteome</keyword>
<evidence type="ECO:0000256" key="4">
    <source>
        <dbReference type="PROSITE-ProRule" id="PRU00267"/>
    </source>
</evidence>
<dbReference type="PROSITE" id="PS50934">
    <property type="entry name" value="SWIRM"/>
    <property type="match status" value="1"/>
</dbReference>
<dbReference type="EMBL" id="MU860173">
    <property type="protein sequence ID" value="KAK4236765.1"/>
    <property type="molecule type" value="Genomic_DNA"/>
</dbReference>
<dbReference type="SUPFAM" id="SSF47095">
    <property type="entry name" value="HMG-box"/>
    <property type="match status" value="1"/>
</dbReference>
<feature type="compositionally biased region" description="Low complexity" evidence="6">
    <location>
        <begin position="753"/>
        <end position="770"/>
    </location>
</feature>
<evidence type="ECO:0000313" key="9">
    <source>
        <dbReference type="EMBL" id="KAK4236765.1"/>
    </source>
</evidence>
<evidence type="ECO:0000259" key="8">
    <source>
        <dbReference type="PROSITE" id="PS50934"/>
    </source>
</evidence>
<dbReference type="Proteomes" id="UP001303760">
    <property type="component" value="Unassembled WGS sequence"/>
</dbReference>
<evidence type="ECO:0000256" key="6">
    <source>
        <dbReference type="SAM" id="MobiDB-lite"/>
    </source>
</evidence>
<dbReference type="GO" id="GO:0006338">
    <property type="term" value="P:chromatin remodeling"/>
    <property type="evidence" value="ECO:0007669"/>
    <property type="project" value="TreeGrafter"/>
</dbReference>
<dbReference type="FunFam" id="1.10.10.10:FF:000064">
    <property type="entry name" value="Lysine-specific histone demethylase 1A"/>
    <property type="match status" value="1"/>
</dbReference>
<feature type="coiled-coil region" evidence="5">
    <location>
        <begin position="1639"/>
        <end position="1673"/>
    </location>
</feature>
<dbReference type="InterPro" id="IPR007526">
    <property type="entry name" value="SWIRM"/>
</dbReference>
<dbReference type="Pfam" id="PF09011">
    <property type="entry name" value="HMG_box_2"/>
    <property type="match status" value="1"/>
</dbReference>
<dbReference type="GO" id="GO:0005634">
    <property type="term" value="C:nucleus"/>
    <property type="evidence" value="ECO:0007669"/>
    <property type="project" value="UniProtKB-UniRule"/>
</dbReference>
<dbReference type="GO" id="GO:0003677">
    <property type="term" value="F:DNA binding"/>
    <property type="evidence" value="ECO:0007669"/>
    <property type="project" value="UniProtKB-UniRule"/>
</dbReference>
<dbReference type="Pfam" id="PF04433">
    <property type="entry name" value="SWIRM"/>
    <property type="match status" value="1"/>
</dbReference>
<feature type="region of interest" description="Disordered" evidence="6">
    <location>
        <begin position="1674"/>
        <end position="1737"/>
    </location>
</feature>
<dbReference type="InterPro" id="IPR043154">
    <property type="entry name" value="Sec-1-like_dom1"/>
</dbReference>
<dbReference type="Gene3D" id="3.90.660.10">
    <property type="match status" value="1"/>
</dbReference>
<dbReference type="InterPro" id="IPR009071">
    <property type="entry name" value="HMG_box_dom"/>
</dbReference>
<feature type="compositionally biased region" description="Basic and acidic residues" evidence="6">
    <location>
        <begin position="803"/>
        <end position="813"/>
    </location>
</feature>
<feature type="region of interest" description="Disordered" evidence="6">
    <location>
        <begin position="747"/>
        <end position="814"/>
    </location>
</feature>
<dbReference type="SUPFAM" id="SSF56815">
    <property type="entry name" value="Sec1/munc18-like (SM) proteins"/>
    <property type="match status" value="1"/>
</dbReference>
<dbReference type="Gene3D" id="3.50.50.60">
    <property type="entry name" value="FAD/NAD(P)-binding domain"/>
    <property type="match status" value="2"/>
</dbReference>
<dbReference type="Gene3D" id="1.25.40.850">
    <property type="match status" value="1"/>
</dbReference>
<dbReference type="InterPro" id="IPR036388">
    <property type="entry name" value="WH-like_DNA-bd_sf"/>
</dbReference>
<keyword evidence="4" id="KW-0238">DNA-binding</keyword>
<feature type="DNA-binding region" description="HMG box" evidence="4">
    <location>
        <begin position="1581"/>
        <end position="1657"/>
    </location>
</feature>
<feature type="compositionally biased region" description="Acidic residues" evidence="6">
    <location>
        <begin position="1719"/>
        <end position="1737"/>
    </location>
</feature>
<dbReference type="InterPro" id="IPR043127">
    <property type="entry name" value="Sec-1-like_dom3a"/>
</dbReference>
<evidence type="ECO:0000259" key="7">
    <source>
        <dbReference type="PROSITE" id="PS50118"/>
    </source>
</evidence>
<keyword evidence="4" id="KW-0539">Nucleus</keyword>
<dbReference type="InterPro" id="IPR036188">
    <property type="entry name" value="FAD/NAD-bd_sf"/>
</dbReference>
<comment type="similarity">
    <text evidence="2">Belongs to the STXBP/unc-18/SEC1 family.</text>
</comment>
<name>A0AAN7HCY4_9PEZI</name>
<evidence type="ECO:0000256" key="5">
    <source>
        <dbReference type="SAM" id="Coils"/>
    </source>
</evidence>
<dbReference type="FunFam" id="3.50.50.60:FF:000249">
    <property type="entry name" value="Lysine-specific histone demethylase Aof2"/>
    <property type="match status" value="1"/>
</dbReference>
<dbReference type="Pfam" id="PF00995">
    <property type="entry name" value="Sec1"/>
    <property type="match status" value="1"/>
</dbReference>
<reference evidence="9" key="1">
    <citation type="journal article" date="2023" name="Mol. Phylogenet. Evol.">
        <title>Genome-scale phylogeny and comparative genomics of the fungal order Sordariales.</title>
        <authorList>
            <person name="Hensen N."/>
            <person name="Bonometti L."/>
            <person name="Westerberg I."/>
            <person name="Brannstrom I.O."/>
            <person name="Guillou S."/>
            <person name="Cros-Aarteil S."/>
            <person name="Calhoun S."/>
            <person name="Haridas S."/>
            <person name="Kuo A."/>
            <person name="Mondo S."/>
            <person name="Pangilinan J."/>
            <person name="Riley R."/>
            <person name="LaButti K."/>
            <person name="Andreopoulos B."/>
            <person name="Lipzen A."/>
            <person name="Chen C."/>
            <person name="Yan M."/>
            <person name="Daum C."/>
            <person name="Ng V."/>
            <person name="Clum A."/>
            <person name="Steindorff A."/>
            <person name="Ohm R.A."/>
            <person name="Martin F."/>
            <person name="Silar P."/>
            <person name="Natvig D.O."/>
            <person name="Lalanne C."/>
            <person name="Gautier V."/>
            <person name="Ament-Velasquez S.L."/>
            <person name="Kruys A."/>
            <person name="Hutchinson M.I."/>
            <person name="Powell A.J."/>
            <person name="Barry K."/>
            <person name="Miller A.N."/>
            <person name="Grigoriev I.V."/>
            <person name="Debuchy R."/>
            <person name="Gladieux P."/>
            <person name="Hiltunen Thoren M."/>
            <person name="Johannesson H."/>
        </authorList>
    </citation>
    <scope>NUCLEOTIDE SEQUENCE</scope>
    <source>
        <strain evidence="9">CBS 532.94</strain>
    </source>
</reference>
<dbReference type="GO" id="GO:0003682">
    <property type="term" value="F:chromatin binding"/>
    <property type="evidence" value="ECO:0007669"/>
    <property type="project" value="TreeGrafter"/>
</dbReference>
<dbReference type="Gene3D" id="3.40.50.2060">
    <property type="match status" value="1"/>
</dbReference>
<feature type="compositionally biased region" description="Polar residues" evidence="6">
    <location>
        <begin position="793"/>
        <end position="802"/>
    </location>
</feature>
<feature type="domain" description="SWIRM" evidence="8">
    <location>
        <begin position="830"/>
        <end position="925"/>
    </location>
</feature>
<dbReference type="CDD" id="cd00084">
    <property type="entry name" value="HMG-box_SF"/>
    <property type="match status" value="1"/>
</dbReference>
<feature type="domain" description="HMG box" evidence="7">
    <location>
        <begin position="1581"/>
        <end position="1657"/>
    </location>
</feature>
<gene>
    <name evidence="9" type="ORF">C8A03DRAFT_45293</name>
</gene>
<dbReference type="PANTHER" id="PTHR10742">
    <property type="entry name" value="FLAVIN MONOAMINE OXIDASE"/>
    <property type="match status" value="1"/>
</dbReference>
<dbReference type="PROSITE" id="PS50118">
    <property type="entry name" value="HMG_BOX_2"/>
    <property type="match status" value="1"/>
</dbReference>
<dbReference type="GO" id="GO:0050660">
    <property type="term" value="F:flavin adenine dinucleotide binding"/>
    <property type="evidence" value="ECO:0007669"/>
    <property type="project" value="TreeGrafter"/>
</dbReference>
<dbReference type="InterPro" id="IPR036045">
    <property type="entry name" value="Sec1-like_sf"/>
</dbReference>
<proteinExistence type="inferred from homology"/>
<dbReference type="Gene3D" id="3.40.50.1910">
    <property type="match status" value="1"/>
</dbReference>
<protein>
    <submittedName>
        <fullName evidence="9">Sec1-like protein</fullName>
    </submittedName>
</protein>
<evidence type="ECO:0000256" key="1">
    <source>
        <dbReference type="ARBA" id="ARBA00005995"/>
    </source>
</evidence>
<dbReference type="GO" id="GO:0010468">
    <property type="term" value="P:regulation of gene expression"/>
    <property type="evidence" value="ECO:0007669"/>
    <property type="project" value="UniProtKB-ARBA"/>
</dbReference>
<dbReference type="InterPro" id="IPR002937">
    <property type="entry name" value="Amino_oxidase"/>
</dbReference>
<dbReference type="Pfam" id="PF01593">
    <property type="entry name" value="Amino_oxidase"/>
    <property type="match status" value="2"/>
</dbReference>
<reference evidence="9" key="2">
    <citation type="submission" date="2023-05" db="EMBL/GenBank/DDBJ databases">
        <authorList>
            <consortium name="Lawrence Berkeley National Laboratory"/>
            <person name="Steindorff A."/>
            <person name="Hensen N."/>
            <person name="Bonometti L."/>
            <person name="Westerberg I."/>
            <person name="Brannstrom I.O."/>
            <person name="Guillou S."/>
            <person name="Cros-Aarteil S."/>
            <person name="Calhoun S."/>
            <person name="Haridas S."/>
            <person name="Kuo A."/>
            <person name="Mondo S."/>
            <person name="Pangilinan J."/>
            <person name="Riley R."/>
            <person name="Labutti K."/>
            <person name="Andreopoulos B."/>
            <person name="Lipzen A."/>
            <person name="Chen C."/>
            <person name="Yanf M."/>
            <person name="Daum C."/>
            <person name="Ng V."/>
            <person name="Clum A."/>
            <person name="Ohm R."/>
            <person name="Martin F."/>
            <person name="Silar P."/>
            <person name="Natvig D."/>
            <person name="Lalanne C."/>
            <person name="Gautier V."/>
            <person name="Ament-Velasquez S.L."/>
            <person name="Kruys A."/>
            <person name="Hutchinson M.I."/>
            <person name="Powell A.J."/>
            <person name="Barry K."/>
            <person name="Miller A.N."/>
            <person name="Grigoriev I.V."/>
            <person name="Debuchy R."/>
            <person name="Gladieux P."/>
            <person name="Thoren M.H."/>
            <person name="Johannesson H."/>
        </authorList>
    </citation>
    <scope>NUCLEOTIDE SEQUENCE</scope>
    <source>
        <strain evidence="9">CBS 532.94</strain>
    </source>
</reference>
<dbReference type="InterPro" id="IPR027482">
    <property type="entry name" value="Sec1-like_dom2"/>
</dbReference>
<dbReference type="SMART" id="SM00398">
    <property type="entry name" value="HMG"/>
    <property type="match status" value="1"/>
</dbReference>
<keyword evidence="3" id="KW-0560">Oxidoreductase</keyword>
<dbReference type="GO" id="GO:0016192">
    <property type="term" value="P:vesicle-mediated transport"/>
    <property type="evidence" value="ECO:0007669"/>
    <property type="project" value="InterPro"/>
</dbReference>
<dbReference type="SUPFAM" id="SSF54373">
    <property type="entry name" value="FAD-linked reductases, C-terminal domain"/>
    <property type="match status" value="1"/>
</dbReference>
<keyword evidence="5" id="KW-0175">Coiled coil</keyword>
<dbReference type="Gene3D" id="3.90.830.10">
    <property type="entry name" value="Syntaxin Binding Protein 1, Chain A, domain 2"/>
    <property type="match status" value="1"/>
</dbReference>
<dbReference type="InterPro" id="IPR009057">
    <property type="entry name" value="Homeodomain-like_sf"/>
</dbReference>
<accession>A0AAN7HCY4</accession>
<dbReference type="SUPFAM" id="SSF51905">
    <property type="entry name" value="FAD/NAD(P)-binding domain"/>
    <property type="match status" value="1"/>
</dbReference>
<comment type="caution">
    <text evidence="9">The sequence shown here is derived from an EMBL/GenBank/DDBJ whole genome shotgun (WGS) entry which is preliminary data.</text>
</comment>
<dbReference type="InterPro" id="IPR036910">
    <property type="entry name" value="HMG_box_dom_sf"/>
</dbReference>
<sequence>MAPRAGFDTEQVRDKARRDLLHLLEGVRGKKNLVIEKELAGPLGVVVKASTLRDYGVDNFFFLENKNVDTSQRNVVFVARGESARHAHTIADQIIRLQRESQSPHEFHIFWVPRRTLLSDKVLEEAGVLGDTNIAELPLFFFPLERDVLSLELNDSFRDLYLAKDPTPVFLLARALMGIQQKHGLFPRIIGKGDNAKRVADLLSRMRQELLAGEDGGESEKTGLSPSTTIENVIIVDREVDFVTPLLTQLTYEGLIDEVFGIQNNQTDVDSTIVGAAAQPAATGTSSAAPANNGQSRKRKIQLDGSDTLFAQLRDANFTIVGGLLHKIARRLQSDYDSRHSSKTTAELKEFVKKLPGYQAEQQSLKIHTGMTEEIIKYTRTEQFNKLLEVQQNLAAGADPSSQFDAIEELIARDTPLPQVLRLLCIYSCIAGGIKAKELDHFRRLILQGYGYQHLLTLHNLERLQMLLSRASPLASMIPMTGSVGAQGTKTNYTYLRKQLRLIVDEVNEHDPNDIAYVYSGYAPLSIRLVQCVLQKQYLLSITRGTGATNAPGPAAGGAQGWRGFDDAVKHARGQTFDEVQKGEDKAVKARALLSGSGDKKTVFVVFVGGISFCEIAALRFLAKQEEARRNIVICTTSIISGNRMMDAAIEKETFEKNVGIDVCGKAVLKTTGHDSTNSSEDIAPEIIVWTEDLVTMTTDSPEPTTPASPTIPVITAREEEKAITTVSPSPLTQPTPTLSIPLQDVAPAKEGSSLSSSLSPLSEPSDLSSIQSVSSKATTPVDADTSKEGLTPTVTRPSHPTDSPRRKWDVRPKASIPPDLPLAEYALQCVAAAEASRLSPYSLHQEEYLMFRDHISHAQVTTYLNIRNGILRLWVRNPRITVTREEAVGCAKDPRWFDLASVCFDWLVRRGYINFGCVEVRSSGKSASNCSPKRKRKTVVVIGAGMAGLGCARQLEGLFAQYSKTFHRLAEEPPRVVVLEGRNRIGGRVYSRAFHTRPKKVPDQFQGKRFTAEMGGMIITGFERGNPLNILVRGQLGLAYHLLRPETTLHDSNGKPVDIHRDQLVEKLHNDCLDRVSEYKFKQPTSKLIEGNKELIDECRDSSAETHKTIRQAEESAAAQPCALPVSEQNIGPQVNLVPISTDRATGKIHTEPGTPGALKAAHKLKLMGWTLKQGVSDDADLDIEPATKEPGATFGSVMDRVIAQYRDLVDLTAQDFRLMNWHVANLEYSNATNYHQLSLQGWDIDAGNEWEGSHSMVVGGYQSVPRGLMHLPTPLDVRQQSPVNKITYTSGSATGPAVVSCEDGSTFEADYVVNTIPLGVLKHGNVTFEPPLPPWKSDVIDRLGFGVLNKVILVYKEPFWDEDRDIFGVLRNPKNRNSVDQKDYASQRGRFFQWFNVTNTSGLPVLIALMAGDAGFDTEQTCNDDLVTEATEVLRSVYGSRVPFPVEAVVTRWASDKFARGSYSSAGPDMKADDYDTMARPIGNLFFAGEHTSGTHPATVHGAYLSGLRAASEVLDAMLGPISVPSPLIVPKGSSSLKRKASSLEETNRSPNQARLEAYEIALWDHIVSQIGPRPAPPAKLAINAYILYSKSHYEDARRRLEAGRRPGKGRPSANEVRVMSAKMWRDASEEEKKPYIEMAEEQKRAYANAMSEYKAAAEEWDRKAGVLKEEYEKDHPHPCGTTNTAPLPPQHPEAQTNNGSASAVGRRSKVKVESYAEADSEAEDPMDDVEETSA</sequence>
<evidence type="ECO:0000256" key="2">
    <source>
        <dbReference type="ARBA" id="ARBA00009884"/>
    </source>
</evidence>
<dbReference type="Gene3D" id="1.10.30.10">
    <property type="entry name" value="High mobility group box domain"/>
    <property type="match status" value="1"/>
</dbReference>
<dbReference type="SUPFAM" id="SSF46689">
    <property type="entry name" value="Homeodomain-like"/>
    <property type="match status" value="1"/>
</dbReference>
<evidence type="ECO:0000313" key="10">
    <source>
        <dbReference type="Proteomes" id="UP001303760"/>
    </source>
</evidence>
<dbReference type="InterPro" id="IPR001619">
    <property type="entry name" value="Sec1-like"/>
</dbReference>
<dbReference type="GO" id="GO:0016491">
    <property type="term" value="F:oxidoreductase activity"/>
    <property type="evidence" value="ECO:0007669"/>
    <property type="project" value="UniProtKB-KW"/>
</dbReference>
<organism evidence="9 10">
    <name type="scientific">Achaetomium macrosporum</name>
    <dbReference type="NCBI Taxonomy" id="79813"/>
    <lineage>
        <taxon>Eukaryota</taxon>
        <taxon>Fungi</taxon>
        <taxon>Dikarya</taxon>
        <taxon>Ascomycota</taxon>
        <taxon>Pezizomycotina</taxon>
        <taxon>Sordariomycetes</taxon>
        <taxon>Sordariomycetidae</taxon>
        <taxon>Sordariales</taxon>
        <taxon>Chaetomiaceae</taxon>
        <taxon>Achaetomium</taxon>
    </lineage>
</organism>
<dbReference type="InterPro" id="IPR043155">
    <property type="entry name" value="VPS33_dom3b"/>
</dbReference>
<dbReference type="PANTHER" id="PTHR10742:SF386">
    <property type="entry name" value="LYSINE-SPECIFIC HISTONE DEMETHYLASE 1A"/>
    <property type="match status" value="1"/>
</dbReference>
<dbReference type="InterPro" id="IPR050281">
    <property type="entry name" value="Flavin_monoamine_oxidase"/>
</dbReference>